<keyword evidence="3" id="KW-1185">Reference proteome</keyword>
<feature type="transmembrane region" description="Helical" evidence="1">
    <location>
        <begin position="441"/>
        <end position="461"/>
    </location>
</feature>
<dbReference type="InterPro" id="IPR051533">
    <property type="entry name" value="WaaL-like"/>
</dbReference>
<dbReference type="Proteomes" id="UP000476055">
    <property type="component" value="Unassembled WGS sequence"/>
</dbReference>
<organism evidence="2 3">
    <name type="scientific">Waltera intestinalis</name>
    <dbReference type="NCBI Taxonomy" id="2606635"/>
    <lineage>
        <taxon>Bacteria</taxon>
        <taxon>Bacillati</taxon>
        <taxon>Bacillota</taxon>
        <taxon>Clostridia</taxon>
        <taxon>Lachnospirales</taxon>
        <taxon>Lachnospiraceae</taxon>
        <taxon>Waltera</taxon>
    </lineage>
</organism>
<proteinExistence type="predicted"/>
<accession>A0A6L5YGV2</accession>
<sequence length="526" mass="58573">MENRREEFLKTVCQIYMAAVLVVLPLYYIPGNGYYKLGDSKYYLYRNISLICMGICLAVQIIAVVRSCRMENSSSSGMYMRKNGGKIIRWCREHSVVTAVCLYGFCALLSAICSSYGRTAWVGEWEWYMGAVTICLMVGGFLMAADYSGQCIRILYLGEAASVIVALIGLLQKLGYDPLGLLKGYVVGDWEYTHMLSTLGNNNWLSGYYSVMLPLSLSLFCKAAEEGRRAASILLGGGNVLVVMMLFLQGSDGGVMVACVTLWICFWSSRKKNGLWEPLLVLLSGACVGMLLWGKVMQSLGTYDILLQDGIARKMAVWQGWFLLAVVCLLFCGIHYALPEKKKRALQIGALCGSLLLAAGVIIWYILKLQGSDFVEWGNRRGMLWQMAWQGFCRGDLKQKLLGAGPDCFAAYLEQVLPGGTVLFDKGYFAGSIFTNAHNEWLTTLINLGVLGTTAYAAVFLTALRKYRRNSMAIMLLFTYGMHSLISFQQVLNTPFFFLLLGVCEAEQRMNQQYNTDTHEESIEVG</sequence>
<protein>
    <recommendedName>
        <fullName evidence="4">O-antigen ligase domain-containing protein</fullName>
    </recommendedName>
</protein>
<comment type="caution">
    <text evidence="2">The sequence shown here is derived from an EMBL/GenBank/DDBJ whole genome shotgun (WGS) entry which is preliminary data.</text>
</comment>
<keyword evidence="1" id="KW-0472">Membrane</keyword>
<keyword evidence="1" id="KW-1133">Transmembrane helix</keyword>
<feature type="transmembrane region" description="Helical" evidence="1">
    <location>
        <begin position="473"/>
        <end position="492"/>
    </location>
</feature>
<dbReference type="AlphaFoldDB" id="A0A6L5YGV2"/>
<evidence type="ECO:0000313" key="2">
    <source>
        <dbReference type="EMBL" id="MST57353.1"/>
    </source>
</evidence>
<dbReference type="RefSeq" id="WP_154495324.1">
    <property type="nucleotide sequence ID" value="NZ_VUMU01000003.1"/>
</dbReference>
<keyword evidence="1" id="KW-0812">Transmembrane</keyword>
<dbReference type="PANTHER" id="PTHR37422">
    <property type="entry name" value="TEICHURONIC ACID BIOSYNTHESIS PROTEIN TUAE"/>
    <property type="match status" value="1"/>
</dbReference>
<gene>
    <name evidence="2" type="ORF">FYJ59_03705</name>
</gene>
<evidence type="ECO:0000256" key="1">
    <source>
        <dbReference type="SAM" id="Phobius"/>
    </source>
</evidence>
<feature type="transmembrane region" description="Helical" evidence="1">
    <location>
        <begin position="316"/>
        <end position="338"/>
    </location>
</feature>
<feature type="transmembrane region" description="Helical" evidence="1">
    <location>
        <begin position="276"/>
        <end position="296"/>
    </location>
</feature>
<feature type="transmembrane region" description="Helical" evidence="1">
    <location>
        <begin position="253"/>
        <end position="269"/>
    </location>
</feature>
<feature type="transmembrane region" description="Helical" evidence="1">
    <location>
        <begin position="42"/>
        <end position="65"/>
    </location>
</feature>
<dbReference type="PANTHER" id="PTHR37422:SF13">
    <property type="entry name" value="LIPOPOLYSACCHARIDE BIOSYNTHESIS PROTEIN PA4999-RELATED"/>
    <property type="match status" value="1"/>
</dbReference>
<reference evidence="2 3" key="1">
    <citation type="submission" date="2019-08" db="EMBL/GenBank/DDBJ databases">
        <title>In-depth cultivation of the pig gut microbiome towards novel bacterial diversity and tailored functional studies.</title>
        <authorList>
            <person name="Wylensek D."/>
            <person name="Hitch T.C.A."/>
            <person name="Clavel T."/>
        </authorList>
    </citation>
    <scope>NUCLEOTIDE SEQUENCE [LARGE SCALE GENOMIC DNA]</scope>
    <source>
        <strain evidence="2 3">WCA3-601-WT-6H</strain>
    </source>
</reference>
<evidence type="ECO:0008006" key="4">
    <source>
        <dbReference type="Google" id="ProtNLM"/>
    </source>
</evidence>
<feature type="transmembrane region" description="Helical" evidence="1">
    <location>
        <begin position="127"/>
        <end position="147"/>
    </location>
</feature>
<evidence type="ECO:0000313" key="3">
    <source>
        <dbReference type="Proteomes" id="UP000476055"/>
    </source>
</evidence>
<feature type="transmembrane region" description="Helical" evidence="1">
    <location>
        <begin position="96"/>
        <end position="121"/>
    </location>
</feature>
<name>A0A6L5YGV2_9FIRM</name>
<feature type="transmembrane region" description="Helical" evidence="1">
    <location>
        <begin position="345"/>
        <end position="367"/>
    </location>
</feature>
<feature type="transmembrane region" description="Helical" evidence="1">
    <location>
        <begin position="154"/>
        <end position="172"/>
    </location>
</feature>
<feature type="transmembrane region" description="Helical" evidence="1">
    <location>
        <begin position="12"/>
        <end position="30"/>
    </location>
</feature>
<dbReference type="EMBL" id="VUMU01000003">
    <property type="protein sequence ID" value="MST57353.1"/>
    <property type="molecule type" value="Genomic_DNA"/>
</dbReference>